<comment type="subcellular location">
    <subcellularLocation>
        <location evidence="1">Membrane</location>
    </subcellularLocation>
</comment>
<keyword evidence="7" id="KW-1185">Reference proteome</keyword>
<protein>
    <submittedName>
        <fullName evidence="6">Hexose carrier protein</fullName>
    </submittedName>
</protein>
<feature type="transmembrane region" description="Helical" evidence="5">
    <location>
        <begin position="21"/>
        <end position="38"/>
    </location>
</feature>
<keyword evidence="2 5" id="KW-0812">Transmembrane</keyword>
<dbReference type="InterPro" id="IPR036259">
    <property type="entry name" value="MFS_trans_sf"/>
</dbReference>
<dbReference type="Gene3D" id="1.20.1250.20">
    <property type="entry name" value="MFS general substrate transporter like domains"/>
    <property type="match status" value="1"/>
</dbReference>
<evidence type="ECO:0000256" key="1">
    <source>
        <dbReference type="ARBA" id="ARBA00004370"/>
    </source>
</evidence>
<sequence length="131" mass="14922">MANIIKPYMMNPAAWTWRGKTGFFWSAFAFLTFLWSYFHLPETKGRAFEERDITFATGVPTRKFRTYRIDRPLDDSIANPGDSPRLRIGLSIANFCQAPTNREETNNLAKYRIIGGANTVSLHSSSQPLVT</sequence>
<proteinExistence type="predicted"/>
<dbReference type="AlphaFoldDB" id="A0A1F8A016"/>
<evidence type="ECO:0000313" key="6">
    <source>
        <dbReference type="EMBL" id="OGM45062.1"/>
    </source>
</evidence>
<dbReference type="InterPro" id="IPR005828">
    <property type="entry name" value="MFS_sugar_transport-like"/>
</dbReference>
<keyword evidence="4 5" id="KW-0472">Membrane</keyword>
<dbReference type="GO" id="GO:0016020">
    <property type="term" value="C:membrane"/>
    <property type="evidence" value="ECO:0007669"/>
    <property type="project" value="UniProtKB-SubCell"/>
</dbReference>
<evidence type="ECO:0000313" key="7">
    <source>
        <dbReference type="Proteomes" id="UP000179179"/>
    </source>
</evidence>
<dbReference type="OrthoDB" id="6612291at2759"/>
<organism evidence="6 7">
    <name type="scientific">Aspergillus bombycis</name>
    <dbReference type="NCBI Taxonomy" id="109264"/>
    <lineage>
        <taxon>Eukaryota</taxon>
        <taxon>Fungi</taxon>
        <taxon>Dikarya</taxon>
        <taxon>Ascomycota</taxon>
        <taxon>Pezizomycotina</taxon>
        <taxon>Eurotiomycetes</taxon>
        <taxon>Eurotiomycetidae</taxon>
        <taxon>Eurotiales</taxon>
        <taxon>Aspergillaceae</taxon>
        <taxon>Aspergillus</taxon>
    </lineage>
</organism>
<dbReference type="Proteomes" id="UP000179179">
    <property type="component" value="Unassembled WGS sequence"/>
</dbReference>
<dbReference type="Pfam" id="PF00083">
    <property type="entry name" value="Sugar_tr"/>
    <property type="match status" value="1"/>
</dbReference>
<dbReference type="RefSeq" id="XP_022388779.1">
    <property type="nucleotide sequence ID" value="XM_022532933.1"/>
</dbReference>
<evidence type="ECO:0000256" key="4">
    <source>
        <dbReference type="ARBA" id="ARBA00023136"/>
    </source>
</evidence>
<reference evidence="6 7" key="1">
    <citation type="journal article" date="2016" name="Genome Biol. Evol.">
        <title>Draft genome sequence of an aflatoxigenic Aspergillus species, A. bombycis.</title>
        <authorList>
            <person name="Moore G.G."/>
            <person name="Mack B.M."/>
            <person name="Beltz S.B."/>
            <person name="Gilbert M.K."/>
        </authorList>
    </citation>
    <scope>NUCLEOTIDE SEQUENCE [LARGE SCALE GENOMIC DNA]</scope>
    <source>
        <strain evidence="7">NRRL 26010</strain>
    </source>
</reference>
<name>A0A1F8A016_9EURO</name>
<accession>A0A1F8A016</accession>
<gene>
    <name evidence="6" type="ORF">ABOM_005804</name>
</gene>
<dbReference type="GO" id="GO:0022857">
    <property type="term" value="F:transmembrane transporter activity"/>
    <property type="evidence" value="ECO:0007669"/>
    <property type="project" value="InterPro"/>
</dbReference>
<evidence type="ECO:0000256" key="2">
    <source>
        <dbReference type="ARBA" id="ARBA00022692"/>
    </source>
</evidence>
<keyword evidence="3 5" id="KW-1133">Transmembrane helix</keyword>
<dbReference type="GeneID" id="34449194"/>
<evidence type="ECO:0000256" key="5">
    <source>
        <dbReference type="SAM" id="Phobius"/>
    </source>
</evidence>
<dbReference type="EMBL" id="LYCR01000047">
    <property type="protein sequence ID" value="OGM45062.1"/>
    <property type="molecule type" value="Genomic_DNA"/>
</dbReference>
<comment type="caution">
    <text evidence="6">The sequence shown here is derived from an EMBL/GenBank/DDBJ whole genome shotgun (WGS) entry which is preliminary data.</text>
</comment>
<evidence type="ECO:0000256" key="3">
    <source>
        <dbReference type="ARBA" id="ARBA00022989"/>
    </source>
</evidence>
<dbReference type="STRING" id="109264.A0A1F8A016"/>